<name>A0A074ZHE2_AURSE</name>
<evidence type="ECO:0000256" key="3">
    <source>
        <dbReference type="ARBA" id="ARBA00022741"/>
    </source>
</evidence>
<keyword evidence="6" id="KW-0902">Two-component regulatory system</keyword>
<keyword evidence="5" id="KW-0067">ATP-binding</keyword>
<reference evidence="9 10" key="1">
    <citation type="journal article" date="2014" name="BMC Genomics">
        <title>Genome sequencing of four Aureobasidium pullulans varieties: biotechnological potential, stress tolerance, and description of new species.</title>
        <authorList>
            <person name="Gostin Ar C."/>
            <person name="Ohm R.A."/>
            <person name="Kogej T."/>
            <person name="Sonjak S."/>
            <person name="Turk M."/>
            <person name="Zajc J."/>
            <person name="Zalar P."/>
            <person name="Grube M."/>
            <person name="Sun H."/>
            <person name="Han J."/>
            <person name="Sharma A."/>
            <person name="Chiniquy J."/>
            <person name="Ngan C.Y."/>
            <person name="Lipzen A."/>
            <person name="Barry K."/>
            <person name="Grigoriev I.V."/>
            <person name="Gunde-Cimerman N."/>
        </authorList>
    </citation>
    <scope>NUCLEOTIDE SEQUENCE [LARGE SCALE GENOMIC DNA]</scope>
    <source>
        <strain evidence="9 10">EXF-2481</strain>
    </source>
</reference>
<dbReference type="InterPro" id="IPR016132">
    <property type="entry name" value="Phyto_chromo_attachment"/>
</dbReference>
<feature type="domain" description="Phytochrome chromophore attachment site" evidence="8">
    <location>
        <begin position="281"/>
        <end position="419"/>
    </location>
</feature>
<evidence type="ECO:0000259" key="8">
    <source>
        <dbReference type="PROSITE" id="PS50046"/>
    </source>
</evidence>
<dbReference type="SUPFAM" id="SSF55785">
    <property type="entry name" value="PYP-like sensor domain (PAS domain)"/>
    <property type="match status" value="1"/>
</dbReference>
<dbReference type="EMBL" id="KL584753">
    <property type="protein sequence ID" value="KEQ97986.1"/>
    <property type="molecule type" value="Genomic_DNA"/>
</dbReference>
<evidence type="ECO:0000313" key="10">
    <source>
        <dbReference type="Proteomes" id="UP000030641"/>
    </source>
</evidence>
<dbReference type="InterPro" id="IPR029016">
    <property type="entry name" value="GAF-like_dom_sf"/>
</dbReference>
<dbReference type="HOGENOM" id="CLU_451948_0_0_1"/>
<gene>
    <name evidence="9" type="ORF">AUEXF2481DRAFT_86870</name>
</gene>
<sequence>MYWIEEKTPMSLTQSRVFPVSSLVSIDCVPIILSTSPRHSTKTNKRPAFPTSASASALTRSAQRHLIPSEDEHDKPSHVADVAIHQPDLSGLGISTSTQDEMEQQQDAMVALSGVDSIQAFGAAIGLEQDALGNLLVSMASDNSKSILGYSTTELFALESFHDLLEPYESKAFIDHMAAAHDRANYSSTRNVFEMNIKAPDGSDNRFSCVVHADITRPSLLLCELVPQHGARSPCALPRYRQLSPARQLRPKYYRHLRRDSATNAMAIMDKAHSTVSVASTIDGLLESLVASIKNATGHQDVFVHRFDEDRTGRLIAQSKHEESYQYFANSTGPTSCSMSHDCLRMFRTLEVQVHRGQETSCLLDRPDSMLERPLESKSLYMRTMPHFQVADADTKLARSRVLVPLMISGKIWGVVTGYSFLENEAPLTFLCRNWHQKIIGTATEPQEAFALVEYLQLRRLKRNLMSSNFAADFPNLRYNPGFRSVEKLLLVPISSDGEDFVVYFREAISTSSHQSVETWDESEPQIAAITHTVYVRFSALWKEKEEALQQSRLYKLLLSNSSHEFRTLLNAISNYLEFAGEGQLEAKESEVVTLAKATSQSLLGAVTKLLDCVDRNLQP</sequence>
<dbReference type="InterPro" id="IPR035965">
    <property type="entry name" value="PAS-like_dom_sf"/>
</dbReference>
<dbReference type="STRING" id="1043005.A0A074ZHE2"/>
<protein>
    <recommendedName>
        <fullName evidence="8">Phytochrome chromophore attachment site domain-containing protein</fullName>
    </recommendedName>
</protein>
<dbReference type="Gene3D" id="3.30.450.20">
    <property type="entry name" value="PAS domain"/>
    <property type="match status" value="1"/>
</dbReference>
<dbReference type="Gene3D" id="3.30.450.270">
    <property type="match status" value="1"/>
</dbReference>
<dbReference type="CDD" id="cd00082">
    <property type="entry name" value="HisKA"/>
    <property type="match status" value="1"/>
</dbReference>
<keyword evidence="10" id="KW-1185">Reference proteome</keyword>
<keyword evidence="1" id="KW-0597">Phosphoprotein</keyword>
<dbReference type="PANTHER" id="PTHR43065:SF10">
    <property type="entry name" value="PEROXIDE STRESS-ACTIVATED HISTIDINE KINASE MAK3"/>
    <property type="match status" value="1"/>
</dbReference>
<accession>A0A074ZHE2</accession>
<evidence type="ECO:0000256" key="5">
    <source>
        <dbReference type="ARBA" id="ARBA00022840"/>
    </source>
</evidence>
<dbReference type="PANTHER" id="PTHR43065">
    <property type="entry name" value="SENSOR HISTIDINE KINASE"/>
    <property type="match status" value="1"/>
</dbReference>
<dbReference type="SUPFAM" id="SSF55781">
    <property type="entry name" value="GAF domain-like"/>
    <property type="match status" value="2"/>
</dbReference>
<dbReference type="Proteomes" id="UP000030641">
    <property type="component" value="Unassembled WGS sequence"/>
</dbReference>
<evidence type="ECO:0000256" key="2">
    <source>
        <dbReference type="ARBA" id="ARBA00022679"/>
    </source>
</evidence>
<keyword evidence="3" id="KW-0547">Nucleotide-binding</keyword>
<keyword evidence="4" id="KW-0418">Kinase</keyword>
<dbReference type="InterPro" id="IPR036097">
    <property type="entry name" value="HisK_dim/P_sf"/>
</dbReference>
<keyword evidence="2" id="KW-0808">Transferase</keyword>
<dbReference type="Gene3D" id="3.30.450.40">
    <property type="match status" value="1"/>
</dbReference>
<feature type="region of interest" description="Disordered" evidence="7">
    <location>
        <begin position="36"/>
        <end position="76"/>
    </location>
</feature>
<dbReference type="OMA" id="MHKSHAN"/>
<evidence type="ECO:0000256" key="7">
    <source>
        <dbReference type="SAM" id="MobiDB-lite"/>
    </source>
</evidence>
<dbReference type="InterPro" id="IPR003661">
    <property type="entry name" value="HisK_dim/P_dom"/>
</dbReference>
<dbReference type="SUPFAM" id="SSF47384">
    <property type="entry name" value="Homodimeric domain of signal transducing histidine kinase"/>
    <property type="match status" value="1"/>
</dbReference>
<dbReference type="RefSeq" id="XP_013346469.1">
    <property type="nucleotide sequence ID" value="XM_013491015.1"/>
</dbReference>
<dbReference type="GO" id="GO:0000155">
    <property type="term" value="F:phosphorelay sensor kinase activity"/>
    <property type="evidence" value="ECO:0007669"/>
    <property type="project" value="InterPro"/>
</dbReference>
<dbReference type="InterPro" id="IPR043150">
    <property type="entry name" value="Phytochrome_PHY_sf"/>
</dbReference>
<proteinExistence type="predicted"/>
<feature type="compositionally biased region" description="Basic and acidic residues" evidence="7">
    <location>
        <begin position="67"/>
        <end position="76"/>
    </location>
</feature>
<organism evidence="9 10">
    <name type="scientific">Aureobasidium subglaciale (strain EXF-2481)</name>
    <name type="common">Aureobasidium pullulans var. subglaciale</name>
    <dbReference type="NCBI Taxonomy" id="1043005"/>
    <lineage>
        <taxon>Eukaryota</taxon>
        <taxon>Fungi</taxon>
        <taxon>Dikarya</taxon>
        <taxon>Ascomycota</taxon>
        <taxon>Pezizomycotina</taxon>
        <taxon>Dothideomycetes</taxon>
        <taxon>Dothideomycetidae</taxon>
        <taxon>Dothideales</taxon>
        <taxon>Saccotheciaceae</taxon>
        <taxon>Aureobasidium</taxon>
    </lineage>
</organism>
<dbReference type="InParanoid" id="A0A074ZHE2"/>
<dbReference type="GeneID" id="25371951"/>
<evidence type="ECO:0000256" key="6">
    <source>
        <dbReference type="ARBA" id="ARBA00023012"/>
    </source>
</evidence>
<dbReference type="GO" id="GO:0005524">
    <property type="term" value="F:ATP binding"/>
    <property type="evidence" value="ECO:0007669"/>
    <property type="project" value="UniProtKB-KW"/>
</dbReference>
<dbReference type="OrthoDB" id="3874110at2759"/>
<evidence type="ECO:0000313" key="9">
    <source>
        <dbReference type="EMBL" id="KEQ97986.1"/>
    </source>
</evidence>
<dbReference type="PROSITE" id="PS50046">
    <property type="entry name" value="PHYTOCHROME_2"/>
    <property type="match status" value="1"/>
</dbReference>
<dbReference type="AlphaFoldDB" id="A0A074ZHE2"/>
<evidence type="ECO:0000256" key="1">
    <source>
        <dbReference type="ARBA" id="ARBA00022553"/>
    </source>
</evidence>
<evidence type="ECO:0000256" key="4">
    <source>
        <dbReference type="ARBA" id="ARBA00022777"/>
    </source>
</evidence>
<dbReference type="Gene3D" id="1.10.287.130">
    <property type="match status" value="1"/>
</dbReference>
<feature type="compositionally biased region" description="Low complexity" evidence="7">
    <location>
        <begin position="51"/>
        <end position="61"/>
    </location>
</feature>